<comment type="caution">
    <text evidence="3">The sequence shown here is derived from an EMBL/GenBank/DDBJ whole genome shotgun (WGS) entry which is preliminary data.</text>
</comment>
<evidence type="ECO:0000259" key="2">
    <source>
        <dbReference type="PROSITE" id="PS51762"/>
    </source>
</evidence>
<dbReference type="PANTHER" id="PTHR10963">
    <property type="entry name" value="GLYCOSYL HYDROLASE-RELATED"/>
    <property type="match status" value="1"/>
</dbReference>
<keyword evidence="4" id="KW-1185">Reference proteome</keyword>
<dbReference type="PROSITE" id="PS51762">
    <property type="entry name" value="GH16_2"/>
    <property type="match status" value="1"/>
</dbReference>
<accession>A0A9X3BQX9</accession>
<dbReference type="InterPro" id="IPR013320">
    <property type="entry name" value="ConA-like_dom_sf"/>
</dbReference>
<dbReference type="InterPro" id="IPR000757">
    <property type="entry name" value="Beta-glucanase-like"/>
</dbReference>
<dbReference type="Gene3D" id="2.60.120.200">
    <property type="match status" value="1"/>
</dbReference>
<reference evidence="3" key="2">
    <citation type="journal article" date="2022" name="BMC Genomics">
        <title>Comparative genome analysis of mycobacteria focusing on tRNA and non-coding RNA.</title>
        <authorList>
            <person name="Behra P.R.K."/>
            <person name="Pettersson B.M.F."/>
            <person name="Ramesh M."/>
            <person name="Das S."/>
            <person name="Dasgupta S."/>
            <person name="Kirsebom L.A."/>
        </authorList>
    </citation>
    <scope>NUCLEOTIDE SEQUENCE</scope>
    <source>
        <strain evidence="3">DSM 44838</strain>
    </source>
</reference>
<feature type="domain" description="GH16" evidence="2">
    <location>
        <begin position="37"/>
        <end position="268"/>
    </location>
</feature>
<proteinExistence type="inferred from homology"/>
<evidence type="ECO:0000256" key="1">
    <source>
        <dbReference type="ARBA" id="ARBA00006865"/>
    </source>
</evidence>
<protein>
    <submittedName>
        <fullName evidence="3">Glycoside hydrolase family 16 protein</fullName>
    </submittedName>
</protein>
<keyword evidence="3" id="KW-0378">Hydrolase</keyword>
<comment type="similarity">
    <text evidence="1">Belongs to the glycosyl hydrolase 16 family.</text>
</comment>
<name>A0A9X3BQX9_9MYCO</name>
<sequence>MVSTVACGGGTCHAEPGGMPVGSFSSLTASHQLYAADDFDGPSNSAPDPAMWNIETGGVGWGAGEAQAYTASPANIRQDGDGHLVITARDDDGHVTSARLNTQGKVDVTEGVVAARIKMPAGQGLQPAFWLLGQSMPEVGWPASGEIDIVELLNDASTAYFTAIGPRVEGQRSNASHSQLQLTSRVGGLADDFHTYWLDKEPGRLVFGIDENALATITPADLPPGQQWIYDTPYFAVLNLAVGGAWPGPVGPGVLPKQMTVDWVRFYR</sequence>
<dbReference type="Pfam" id="PF00722">
    <property type="entry name" value="Glyco_hydro_16"/>
    <property type="match status" value="1"/>
</dbReference>
<evidence type="ECO:0000313" key="3">
    <source>
        <dbReference type="EMBL" id="MCV7418954.1"/>
    </source>
</evidence>
<dbReference type="EMBL" id="JACKVK010000001">
    <property type="protein sequence ID" value="MCV7418954.1"/>
    <property type="molecule type" value="Genomic_DNA"/>
</dbReference>
<dbReference type="AlphaFoldDB" id="A0A9X3BQX9"/>
<dbReference type="GO" id="GO:0004553">
    <property type="term" value="F:hydrolase activity, hydrolyzing O-glycosyl compounds"/>
    <property type="evidence" value="ECO:0007669"/>
    <property type="project" value="InterPro"/>
</dbReference>
<gene>
    <name evidence="3" type="ORF">H7K45_00195</name>
</gene>
<dbReference type="SUPFAM" id="SSF49899">
    <property type="entry name" value="Concanavalin A-like lectins/glucanases"/>
    <property type="match status" value="1"/>
</dbReference>
<dbReference type="Proteomes" id="UP001141629">
    <property type="component" value="Unassembled WGS sequence"/>
</dbReference>
<dbReference type="InterPro" id="IPR050546">
    <property type="entry name" value="Glycosyl_Hydrlase_16"/>
</dbReference>
<reference evidence="3" key="1">
    <citation type="submission" date="2020-07" db="EMBL/GenBank/DDBJ databases">
        <authorList>
            <person name="Pettersson B.M.F."/>
            <person name="Behra P.R.K."/>
            <person name="Ramesh M."/>
            <person name="Das S."/>
            <person name="Dasgupta S."/>
            <person name="Kirsebom L.A."/>
        </authorList>
    </citation>
    <scope>NUCLEOTIDE SEQUENCE</scope>
    <source>
        <strain evidence="3">DSM 44838</strain>
    </source>
</reference>
<dbReference type="CDD" id="cd08023">
    <property type="entry name" value="GH16_laminarinase_like"/>
    <property type="match status" value="1"/>
</dbReference>
<organism evidence="3 4">
    <name type="scientific">Mycobacterium yunnanensis</name>
    <dbReference type="NCBI Taxonomy" id="368477"/>
    <lineage>
        <taxon>Bacteria</taxon>
        <taxon>Bacillati</taxon>
        <taxon>Actinomycetota</taxon>
        <taxon>Actinomycetes</taxon>
        <taxon>Mycobacteriales</taxon>
        <taxon>Mycobacteriaceae</taxon>
        <taxon>Mycobacterium</taxon>
    </lineage>
</organism>
<dbReference type="PANTHER" id="PTHR10963:SF55">
    <property type="entry name" value="GLYCOSIDE HYDROLASE FAMILY 16 PROTEIN"/>
    <property type="match status" value="1"/>
</dbReference>
<dbReference type="RefSeq" id="WP_263993678.1">
    <property type="nucleotide sequence ID" value="NZ_JACKVK010000001.1"/>
</dbReference>
<evidence type="ECO:0000313" key="4">
    <source>
        <dbReference type="Proteomes" id="UP001141629"/>
    </source>
</evidence>
<dbReference type="GO" id="GO:0005975">
    <property type="term" value="P:carbohydrate metabolic process"/>
    <property type="evidence" value="ECO:0007669"/>
    <property type="project" value="InterPro"/>
</dbReference>